<dbReference type="Proteomes" id="UP001054837">
    <property type="component" value="Unassembled WGS sequence"/>
</dbReference>
<protein>
    <submittedName>
        <fullName evidence="1">Uncharacterized protein</fullName>
    </submittedName>
</protein>
<reference evidence="1 2" key="1">
    <citation type="submission" date="2021-06" db="EMBL/GenBank/DDBJ databases">
        <title>Caerostris darwini draft genome.</title>
        <authorList>
            <person name="Kono N."/>
            <person name="Arakawa K."/>
        </authorList>
    </citation>
    <scope>NUCLEOTIDE SEQUENCE [LARGE SCALE GENOMIC DNA]</scope>
</reference>
<name>A0AAV4T421_9ARAC</name>
<sequence>MSISGRTGCSESRFWIGVGVPRPLVAPLRARPGCEWGRGANSITHFAKLQNRFLSLLKQSLQLGAVCLVVRNEFCTPCDNLAKSGMEWCLTFVTLLPFSRMQNELN</sequence>
<dbReference type="EMBL" id="BPLQ01008859">
    <property type="protein sequence ID" value="GIY39954.1"/>
    <property type="molecule type" value="Genomic_DNA"/>
</dbReference>
<organism evidence="1 2">
    <name type="scientific">Caerostris darwini</name>
    <dbReference type="NCBI Taxonomy" id="1538125"/>
    <lineage>
        <taxon>Eukaryota</taxon>
        <taxon>Metazoa</taxon>
        <taxon>Ecdysozoa</taxon>
        <taxon>Arthropoda</taxon>
        <taxon>Chelicerata</taxon>
        <taxon>Arachnida</taxon>
        <taxon>Araneae</taxon>
        <taxon>Araneomorphae</taxon>
        <taxon>Entelegynae</taxon>
        <taxon>Araneoidea</taxon>
        <taxon>Araneidae</taxon>
        <taxon>Caerostris</taxon>
    </lineage>
</organism>
<evidence type="ECO:0000313" key="2">
    <source>
        <dbReference type="Proteomes" id="UP001054837"/>
    </source>
</evidence>
<evidence type="ECO:0000313" key="1">
    <source>
        <dbReference type="EMBL" id="GIY39954.1"/>
    </source>
</evidence>
<gene>
    <name evidence="1" type="ORF">CDAR_232881</name>
</gene>
<dbReference type="AlphaFoldDB" id="A0AAV4T421"/>
<comment type="caution">
    <text evidence="1">The sequence shown here is derived from an EMBL/GenBank/DDBJ whole genome shotgun (WGS) entry which is preliminary data.</text>
</comment>
<keyword evidence="2" id="KW-1185">Reference proteome</keyword>
<accession>A0AAV4T421</accession>
<proteinExistence type="predicted"/>